<dbReference type="GO" id="GO:0030170">
    <property type="term" value="F:pyridoxal phosphate binding"/>
    <property type="evidence" value="ECO:0007669"/>
    <property type="project" value="UniProtKB-UniRule"/>
</dbReference>
<dbReference type="RefSeq" id="WP_083395527.1">
    <property type="nucleotide sequence ID" value="NZ_FNSV01000005.1"/>
</dbReference>
<name>A0A1H4M8M7_9NOCA</name>
<comment type="catalytic activity">
    <reaction evidence="6">
        <text>an aromatic L-alpha-amino acid + 2-oxoglutarate = an aromatic oxo-acid + L-glutamate</text>
        <dbReference type="Rhea" id="RHEA:17533"/>
        <dbReference type="ChEBI" id="CHEBI:16810"/>
        <dbReference type="ChEBI" id="CHEBI:29985"/>
        <dbReference type="ChEBI" id="CHEBI:73309"/>
        <dbReference type="ChEBI" id="CHEBI:84824"/>
        <dbReference type="EC" id="2.6.1.57"/>
    </reaction>
</comment>
<feature type="modified residue" description="N6-(pyridoxal phosphate)lysine" evidence="6">
    <location>
        <position position="250"/>
    </location>
</feature>
<dbReference type="GO" id="GO:0004400">
    <property type="term" value="F:histidinol-phosphate transaminase activity"/>
    <property type="evidence" value="ECO:0007669"/>
    <property type="project" value="InterPro"/>
</dbReference>
<dbReference type="Gene3D" id="3.40.640.10">
    <property type="entry name" value="Type I PLP-dependent aspartate aminotransferase-like (Major domain)"/>
    <property type="match status" value="1"/>
</dbReference>
<keyword evidence="10" id="KW-1185">Reference proteome</keyword>
<evidence type="ECO:0000256" key="4">
    <source>
        <dbReference type="ARBA" id="ARBA00022679"/>
    </source>
</evidence>
<dbReference type="PANTHER" id="PTHR43643:SF3">
    <property type="entry name" value="HISTIDINOL-PHOSPHATE AMINOTRANSFERASE"/>
    <property type="match status" value="1"/>
</dbReference>
<feature type="domain" description="Aminotransferase class I/classII large" evidence="8">
    <location>
        <begin position="60"/>
        <end position="366"/>
    </location>
</feature>
<dbReference type="SUPFAM" id="SSF53383">
    <property type="entry name" value="PLP-dependent transferases"/>
    <property type="match status" value="1"/>
</dbReference>
<comment type="similarity">
    <text evidence="6">Belongs to the class-II pyridoxal-phosphate-dependent aminotransferase family.</text>
</comment>
<evidence type="ECO:0000256" key="1">
    <source>
        <dbReference type="ARBA" id="ARBA00001933"/>
    </source>
</evidence>
<proteinExistence type="inferred from homology"/>
<dbReference type="InterPro" id="IPR001917">
    <property type="entry name" value="Aminotrans_II_pyridoxalP_BS"/>
</dbReference>
<dbReference type="NCBIfam" id="NF002878">
    <property type="entry name" value="PRK03321.1"/>
    <property type="match status" value="1"/>
</dbReference>
<dbReference type="OrthoDB" id="9809616at2"/>
<evidence type="ECO:0000256" key="5">
    <source>
        <dbReference type="ARBA" id="ARBA00022898"/>
    </source>
</evidence>
<protein>
    <recommendedName>
        <fullName evidence="6">Aromatic amino acid aminotransferase</fullName>
        <shortName evidence="6">ArAT</shortName>
        <ecNumber evidence="6">2.6.1.57</ecNumber>
    </recommendedName>
</protein>
<dbReference type="HAMAP" id="MF_01023">
    <property type="entry name" value="HisC_aminotrans_2"/>
    <property type="match status" value="1"/>
</dbReference>
<gene>
    <name evidence="6" type="primary">pat</name>
    <name evidence="9" type="ORF">SAMN04490239_1687</name>
</gene>
<comment type="function">
    <text evidence="6">Aminotransferase that catalyzes the conversion of aromatic amino acids and 2-oxoglutarate into corresponding aromatic oxo acids and L-glutamate.</text>
</comment>
<dbReference type="InterPro" id="IPR024892">
    <property type="entry name" value="ArAT"/>
</dbReference>
<dbReference type="Pfam" id="PF00155">
    <property type="entry name" value="Aminotran_1_2"/>
    <property type="match status" value="1"/>
</dbReference>
<dbReference type="PROSITE" id="PS00599">
    <property type="entry name" value="AA_TRANSFER_CLASS_2"/>
    <property type="match status" value="1"/>
</dbReference>
<sequence length="385" mass="41519">MNGQSSVDGSADAQGPRRTAGWPPALIAEGVGPRLPSVLAGIPTYEPGRPAPVGERPSWKLSSNENPYPPLPGVLDAAVAAAGQLNRYPDLTCAALTRALAEHWDVPMDHIAFGTGSIGLIQQLVQISAESGDEIIYAWRPFESYPIVAEISGARSIQVPLTEDEAHDLDAMADAVTDRTRLIFLCTPNNPTGRVLHRTDVVRFLDRIPEQVLVVIDEAYVEFVRDPDAVNALDMYRTRPNVVALRTFSKAYGLAGLRIGYAVAHEPVAAALRKTAVALGVSTIAQSAALASLQREDELLERVSRLVAERSRMREALLAQGWSVPDSHANYLWLRLGERSDTFAAACEAAGVMVRPFACEGVRISIGELGGTDALLRVAQDFAPR</sequence>
<dbReference type="Gene3D" id="3.90.1150.10">
    <property type="entry name" value="Aspartate Aminotransferase, domain 1"/>
    <property type="match status" value="1"/>
</dbReference>
<evidence type="ECO:0000313" key="10">
    <source>
        <dbReference type="Proteomes" id="UP000183561"/>
    </source>
</evidence>
<evidence type="ECO:0000256" key="2">
    <source>
        <dbReference type="ARBA" id="ARBA00011738"/>
    </source>
</evidence>
<evidence type="ECO:0000256" key="7">
    <source>
        <dbReference type="SAM" id="MobiDB-lite"/>
    </source>
</evidence>
<dbReference type="HAMAP" id="MF_01513">
    <property type="entry name" value="Phe_aminotrans_2"/>
    <property type="match status" value="1"/>
</dbReference>
<reference evidence="10" key="1">
    <citation type="submission" date="2016-10" db="EMBL/GenBank/DDBJ databases">
        <authorList>
            <person name="Varghese N."/>
            <person name="Submissions S."/>
        </authorList>
    </citation>
    <scope>NUCLEOTIDE SEQUENCE [LARGE SCALE GENOMIC DNA]</scope>
    <source>
        <strain evidence="10">DSM 44498</strain>
    </source>
</reference>
<keyword evidence="5 6" id="KW-0663">Pyridoxal phosphate</keyword>
<dbReference type="InterPro" id="IPR015424">
    <property type="entry name" value="PyrdxlP-dep_Trfase"/>
</dbReference>
<dbReference type="CDD" id="cd00609">
    <property type="entry name" value="AAT_like"/>
    <property type="match status" value="1"/>
</dbReference>
<dbReference type="PANTHER" id="PTHR43643">
    <property type="entry name" value="HISTIDINOL-PHOSPHATE AMINOTRANSFERASE 2"/>
    <property type="match status" value="1"/>
</dbReference>
<feature type="region of interest" description="Disordered" evidence="7">
    <location>
        <begin position="1"/>
        <end position="26"/>
    </location>
</feature>
<organism evidence="9 10">
    <name type="scientific">Rhodococcus koreensis</name>
    <dbReference type="NCBI Taxonomy" id="99653"/>
    <lineage>
        <taxon>Bacteria</taxon>
        <taxon>Bacillati</taxon>
        <taxon>Actinomycetota</taxon>
        <taxon>Actinomycetes</taxon>
        <taxon>Mycobacteriales</taxon>
        <taxon>Nocardiaceae</taxon>
        <taxon>Rhodococcus</taxon>
    </lineage>
</organism>
<evidence type="ECO:0000256" key="6">
    <source>
        <dbReference type="HAMAP-Rule" id="MF_01513"/>
    </source>
</evidence>
<dbReference type="GO" id="GO:0008793">
    <property type="term" value="F:aromatic-amino-acid transaminase activity"/>
    <property type="evidence" value="ECO:0007669"/>
    <property type="project" value="UniProtKB-UniRule"/>
</dbReference>
<keyword evidence="4 6" id="KW-0808">Transferase</keyword>
<dbReference type="InterPro" id="IPR050106">
    <property type="entry name" value="HistidinolP_aminotransfase"/>
</dbReference>
<dbReference type="InterPro" id="IPR004839">
    <property type="entry name" value="Aminotransferase_I/II_large"/>
</dbReference>
<evidence type="ECO:0000259" key="8">
    <source>
        <dbReference type="Pfam" id="PF00155"/>
    </source>
</evidence>
<keyword evidence="3 6" id="KW-0032">Aminotransferase</keyword>
<dbReference type="InterPro" id="IPR005861">
    <property type="entry name" value="HisP_aminotrans"/>
</dbReference>
<dbReference type="AlphaFoldDB" id="A0A1H4M8M7"/>
<evidence type="ECO:0000256" key="3">
    <source>
        <dbReference type="ARBA" id="ARBA00022576"/>
    </source>
</evidence>
<dbReference type="EC" id="2.6.1.57" evidence="6"/>
<evidence type="ECO:0000313" key="9">
    <source>
        <dbReference type="EMBL" id="SEB79430.1"/>
    </source>
</evidence>
<dbReference type="InterPro" id="IPR015421">
    <property type="entry name" value="PyrdxlP-dep_Trfase_major"/>
</dbReference>
<comment type="cofactor">
    <cofactor evidence="1 6">
        <name>pyridoxal 5'-phosphate</name>
        <dbReference type="ChEBI" id="CHEBI:597326"/>
    </cofactor>
</comment>
<accession>A0A1H4M8M7</accession>
<dbReference type="InterPro" id="IPR015422">
    <property type="entry name" value="PyrdxlP-dep_Trfase_small"/>
</dbReference>
<comment type="subunit">
    <text evidence="2 6">Homodimer.</text>
</comment>
<dbReference type="GO" id="GO:0000105">
    <property type="term" value="P:L-histidine biosynthetic process"/>
    <property type="evidence" value="ECO:0007669"/>
    <property type="project" value="InterPro"/>
</dbReference>
<dbReference type="NCBIfam" id="TIGR01141">
    <property type="entry name" value="hisC"/>
    <property type="match status" value="1"/>
</dbReference>
<dbReference type="EMBL" id="FNSV01000005">
    <property type="protein sequence ID" value="SEB79430.1"/>
    <property type="molecule type" value="Genomic_DNA"/>
</dbReference>
<dbReference type="Proteomes" id="UP000183561">
    <property type="component" value="Unassembled WGS sequence"/>
</dbReference>